<evidence type="ECO:0008006" key="3">
    <source>
        <dbReference type="Google" id="ProtNLM"/>
    </source>
</evidence>
<dbReference type="KEGG" id="msd:MYSTI_07551"/>
<dbReference type="HOGENOM" id="CLU_2667272_0_0_7"/>
<dbReference type="OrthoDB" id="5383253at2"/>
<protein>
    <recommendedName>
        <fullName evidence="3">Lipoprotein</fullName>
    </recommendedName>
</protein>
<dbReference type="Proteomes" id="UP000011131">
    <property type="component" value="Chromosome"/>
</dbReference>
<evidence type="ECO:0000313" key="2">
    <source>
        <dbReference type="Proteomes" id="UP000011131"/>
    </source>
</evidence>
<proteinExistence type="predicted"/>
<dbReference type="RefSeq" id="WP_015353076.1">
    <property type="nucleotide sequence ID" value="NC_020126.1"/>
</dbReference>
<dbReference type="AlphaFoldDB" id="L7ULD6"/>
<name>L7ULD6_MYXSD</name>
<dbReference type="PROSITE" id="PS51257">
    <property type="entry name" value="PROKAR_LIPOPROTEIN"/>
    <property type="match status" value="1"/>
</dbReference>
<organism evidence="1 2">
    <name type="scientific">Myxococcus stipitatus (strain DSM 14675 / JCM 12634 / Mx s8)</name>
    <dbReference type="NCBI Taxonomy" id="1278073"/>
    <lineage>
        <taxon>Bacteria</taxon>
        <taxon>Pseudomonadati</taxon>
        <taxon>Myxococcota</taxon>
        <taxon>Myxococcia</taxon>
        <taxon>Myxococcales</taxon>
        <taxon>Cystobacterineae</taxon>
        <taxon>Myxococcaceae</taxon>
        <taxon>Myxococcus</taxon>
    </lineage>
</organism>
<evidence type="ECO:0000313" key="1">
    <source>
        <dbReference type="EMBL" id="AGC48823.1"/>
    </source>
</evidence>
<sequence length="84" mass="8933">MRRLVVLVASLGLSACGGGVESPEAEPRAVSETEQSLCTGNAWECFCGGYKTQATCNQATSPNGWHCYWQSATLAAGRCLPTYE</sequence>
<gene>
    <name evidence="1" type="ordered locus">MYSTI_07551</name>
</gene>
<dbReference type="PATRIC" id="fig|1278073.3.peg.7676"/>
<accession>L7ULD6</accession>
<dbReference type="EMBL" id="CP004025">
    <property type="protein sequence ID" value="AGC48823.1"/>
    <property type="molecule type" value="Genomic_DNA"/>
</dbReference>
<keyword evidence="2" id="KW-1185">Reference proteome</keyword>
<reference evidence="1 2" key="1">
    <citation type="journal article" date="2013" name="Genome Announc.">
        <title>Complete genome sequence of Myxococcus stipitatus strain DSM 14675, a fruiting myxobacterium.</title>
        <authorList>
            <person name="Huntley S."/>
            <person name="Kneip S."/>
            <person name="Treuner-Lange A."/>
            <person name="Sogaard-Andersen L."/>
        </authorList>
    </citation>
    <scope>NUCLEOTIDE SEQUENCE [LARGE SCALE GENOMIC DNA]</scope>
    <source>
        <strain evidence="2">DSM 14675 / JCM 12634 / Mx s8</strain>
    </source>
</reference>